<organism evidence="1 2">
    <name type="scientific">Crotalaria pallida</name>
    <name type="common">Smooth rattlebox</name>
    <name type="synonym">Crotalaria striata</name>
    <dbReference type="NCBI Taxonomy" id="3830"/>
    <lineage>
        <taxon>Eukaryota</taxon>
        <taxon>Viridiplantae</taxon>
        <taxon>Streptophyta</taxon>
        <taxon>Embryophyta</taxon>
        <taxon>Tracheophyta</taxon>
        <taxon>Spermatophyta</taxon>
        <taxon>Magnoliopsida</taxon>
        <taxon>eudicotyledons</taxon>
        <taxon>Gunneridae</taxon>
        <taxon>Pentapetalae</taxon>
        <taxon>rosids</taxon>
        <taxon>fabids</taxon>
        <taxon>Fabales</taxon>
        <taxon>Fabaceae</taxon>
        <taxon>Papilionoideae</taxon>
        <taxon>50 kb inversion clade</taxon>
        <taxon>genistoids sensu lato</taxon>
        <taxon>core genistoids</taxon>
        <taxon>Crotalarieae</taxon>
        <taxon>Crotalaria</taxon>
    </lineage>
</organism>
<evidence type="ECO:0000313" key="2">
    <source>
        <dbReference type="Proteomes" id="UP001372338"/>
    </source>
</evidence>
<name>A0AAN9F4A4_CROPI</name>
<reference evidence="1 2" key="1">
    <citation type="submission" date="2024-01" db="EMBL/GenBank/DDBJ databases">
        <title>The genomes of 5 underutilized Papilionoideae crops provide insights into root nodulation and disease resistanc.</title>
        <authorList>
            <person name="Yuan L."/>
        </authorList>
    </citation>
    <scope>NUCLEOTIDE SEQUENCE [LARGE SCALE GENOMIC DNA]</scope>
    <source>
        <strain evidence="1">ZHUSHIDOU_FW_LH</strain>
        <tissue evidence="1">Leaf</tissue>
    </source>
</reference>
<gene>
    <name evidence="1" type="ORF">RIF29_22079</name>
</gene>
<dbReference type="SUPFAM" id="SSF49562">
    <property type="entry name" value="C2 domain (Calcium/lipid-binding domain, CaLB)"/>
    <property type="match status" value="1"/>
</dbReference>
<dbReference type="EMBL" id="JAYWIO010000004">
    <property type="protein sequence ID" value="KAK7269354.1"/>
    <property type="molecule type" value="Genomic_DNA"/>
</dbReference>
<accession>A0AAN9F4A4</accession>
<keyword evidence="2" id="KW-1185">Reference proteome</keyword>
<sequence length="178" mass="20306">MDCRRCFNINMKQALDVNNTKILFFKKPIYAMVSIVGSSPYKQRTPVAKYIGNNKLIWGTTTSSAMRFYVEESKLQQNHLVLMIQLMCKRIFGSDKVIGEICVPLKELYDNYNGINNISYSTHEVVNPCDDRGHGYLQFSYEFDATLKKKEGAIANSLMQTQSHVTPSAPSLEQYLIT</sequence>
<comment type="caution">
    <text evidence="1">The sequence shown here is derived from an EMBL/GenBank/DDBJ whole genome shotgun (WGS) entry which is preliminary data.</text>
</comment>
<dbReference type="Proteomes" id="UP001372338">
    <property type="component" value="Unassembled WGS sequence"/>
</dbReference>
<evidence type="ECO:0000313" key="1">
    <source>
        <dbReference type="EMBL" id="KAK7269354.1"/>
    </source>
</evidence>
<dbReference type="AlphaFoldDB" id="A0AAN9F4A4"/>
<dbReference type="Gene3D" id="2.60.40.150">
    <property type="entry name" value="C2 domain"/>
    <property type="match status" value="1"/>
</dbReference>
<protein>
    <submittedName>
        <fullName evidence="1">Uncharacterized protein</fullName>
    </submittedName>
</protein>
<proteinExistence type="predicted"/>
<dbReference type="InterPro" id="IPR035892">
    <property type="entry name" value="C2_domain_sf"/>
</dbReference>
<dbReference type="PANTHER" id="PTHR32246:SF22">
    <property type="entry name" value="C2 DOMAIN-CONTAINING PROTEIN"/>
    <property type="match status" value="1"/>
</dbReference>
<dbReference type="PANTHER" id="PTHR32246">
    <property type="entry name" value="INGRESSION PROTEIN FIC1"/>
    <property type="match status" value="1"/>
</dbReference>